<dbReference type="Gene3D" id="3.40.50.150">
    <property type="entry name" value="Vaccinia Virus protein VP39"/>
    <property type="match status" value="1"/>
</dbReference>
<dbReference type="PANTHER" id="PTHR14614">
    <property type="entry name" value="HEPATOCELLULAR CARCINOMA-ASSOCIATED ANTIGEN"/>
    <property type="match status" value="1"/>
</dbReference>
<feature type="compositionally biased region" description="Basic and acidic residues" evidence="1">
    <location>
        <begin position="352"/>
        <end position="363"/>
    </location>
</feature>
<reference evidence="2" key="1">
    <citation type="submission" date="2021-03" db="EMBL/GenBank/DDBJ databases">
        <authorList>
            <person name="Tagirdzhanova G."/>
        </authorList>
    </citation>
    <scope>NUCLEOTIDE SEQUENCE</scope>
</reference>
<dbReference type="PANTHER" id="PTHR14614:SF104">
    <property type="entry name" value="N-METHYLTRANSFERASE, PUTATIVE (AFU_ORTHOLOGUE AFUA_1G17750)-RELATED"/>
    <property type="match status" value="1"/>
</dbReference>
<dbReference type="Pfam" id="PF10294">
    <property type="entry name" value="Methyltransf_16"/>
    <property type="match status" value="1"/>
</dbReference>
<organism evidence="2 3">
    <name type="scientific">Imshaugia aleurites</name>
    <dbReference type="NCBI Taxonomy" id="172621"/>
    <lineage>
        <taxon>Eukaryota</taxon>
        <taxon>Fungi</taxon>
        <taxon>Dikarya</taxon>
        <taxon>Ascomycota</taxon>
        <taxon>Pezizomycotina</taxon>
        <taxon>Lecanoromycetes</taxon>
        <taxon>OSLEUM clade</taxon>
        <taxon>Lecanoromycetidae</taxon>
        <taxon>Lecanorales</taxon>
        <taxon>Lecanorineae</taxon>
        <taxon>Parmeliaceae</taxon>
        <taxon>Imshaugia</taxon>
    </lineage>
</organism>
<feature type="region of interest" description="Disordered" evidence="1">
    <location>
        <begin position="352"/>
        <end position="371"/>
    </location>
</feature>
<dbReference type="SUPFAM" id="SSF53335">
    <property type="entry name" value="S-adenosyl-L-methionine-dependent methyltransferases"/>
    <property type="match status" value="1"/>
</dbReference>
<dbReference type="InterPro" id="IPR019410">
    <property type="entry name" value="Methyltransf_16"/>
</dbReference>
<gene>
    <name evidence="2" type="ORF">IMSHALPRED_003047</name>
</gene>
<dbReference type="InterPro" id="IPR029063">
    <property type="entry name" value="SAM-dependent_MTases_sf"/>
</dbReference>
<dbReference type="OrthoDB" id="407325at2759"/>
<accession>A0A8H3I654</accession>
<dbReference type="GO" id="GO:0008757">
    <property type="term" value="F:S-adenosylmethionine-dependent methyltransferase activity"/>
    <property type="evidence" value="ECO:0007669"/>
    <property type="project" value="UniProtKB-ARBA"/>
</dbReference>
<dbReference type="AlphaFoldDB" id="A0A8H3I654"/>
<name>A0A8H3I654_9LECA</name>
<comment type="caution">
    <text evidence="2">The sequence shown here is derived from an EMBL/GenBank/DDBJ whole genome shotgun (WGS) entry which is preliminary data.</text>
</comment>
<sequence length="371" mass="41699">MLTFKIRLPEEPVPAAEDIYSNAVGLLFPDNLRTFHGDPGSHITYLSKRFGDMELSLVDPHNQDERVLFAHHIWNSGIQMAEFISDASDPAKEKGKDGKWDVTGHTVLELGSGTGLEGIVSVLAGAEEVVLADYPSPAILANIRVNIERNVPKDQQKKLIVQGHEWGVLTDQFSKAHANHFSRILCADCLWMDGEHYSLAQSMEHFLSHKEDARVWVIAGFHTGRAKLVSFFDIAAQAGLETEHIWERDADGNEREWVRERNGGQEDATGRNRWLVIGILKRKQASSGETAGKQEQFFASMLMQNLYNLIHEIGLVNDHEVMTELENDGFEEAAHDSELVDPRERIQRTVDVGKEKRDGKRDAALAVEQME</sequence>
<proteinExistence type="predicted"/>
<dbReference type="GO" id="GO:0005737">
    <property type="term" value="C:cytoplasm"/>
    <property type="evidence" value="ECO:0007669"/>
    <property type="project" value="TreeGrafter"/>
</dbReference>
<dbReference type="Proteomes" id="UP000664534">
    <property type="component" value="Unassembled WGS sequence"/>
</dbReference>
<evidence type="ECO:0008006" key="4">
    <source>
        <dbReference type="Google" id="ProtNLM"/>
    </source>
</evidence>
<evidence type="ECO:0000256" key="1">
    <source>
        <dbReference type="SAM" id="MobiDB-lite"/>
    </source>
</evidence>
<protein>
    <recommendedName>
        <fullName evidence="4">Nicotinamide N-methyltransferase</fullName>
    </recommendedName>
</protein>
<evidence type="ECO:0000313" key="3">
    <source>
        <dbReference type="Proteomes" id="UP000664534"/>
    </source>
</evidence>
<keyword evidence="3" id="KW-1185">Reference proteome</keyword>
<dbReference type="EMBL" id="CAJPDT010000016">
    <property type="protein sequence ID" value="CAF9916342.1"/>
    <property type="molecule type" value="Genomic_DNA"/>
</dbReference>
<evidence type="ECO:0000313" key="2">
    <source>
        <dbReference type="EMBL" id="CAF9916342.1"/>
    </source>
</evidence>